<dbReference type="PROSITE" id="PS51900">
    <property type="entry name" value="CB"/>
    <property type="match status" value="1"/>
</dbReference>
<feature type="domain" description="Core-binding (CB)" evidence="6">
    <location>
        <begin position="25"/>
        <end position="107"/>
    </location>
</feature>
<dbReference type="GO" id="GO:0003677">
    <property type="term" value="F:DNA binding"/>
    <property type="evidence" value="ECO:0007669"/>
    <property type="project" value="UniProtKB-UniRule"/>
</dbReference>
<comment type="caution">
    <text evidence="7">The sequence shown here is derived from an EMBL/GenBank/DDBJ whole genome shotgun (WGS) entry which is preliminary data.</text>
</comment>
<evidence type="ECO:0000313" key="7">
    <source>
        <dbReference type="EMBL" id="RCU44300.1"/>
    </source>
</evidence>
<dbReference type="RefSeq" id="WP_114450473.1">
    <property type="nucleotide sequence ID" value="NZ_QPHM01000003.1"/>
</dbReference>
<evidence type="ECO:0000256" key="3">
    <source>
        <dbReference type="PROSITE-ProRule" id="PRU01248"/>
    </source>
</evidence>
<dbReference type="GO" id="GO:0006310">
    <property type="term" value="P:DNA recombination"/>
    <property type="evidence" value="ECO:0007669"/>
    <property type="project" value="UniProtKB-KW"/>
</dbReference>
<dbReference type="InterPro" id="IPR011010">
    <property type="entry name" value="DNA_brk_join_enz"/>
</dbReference>
<reference evidence="7 8" key="1">
    <citation type="submission" date="2018-07" db="EMBL/GenBank/DDBJ databases">
        <title>Genome sequences of Haloplanus salinus JCM 18368T.</title>
        <authorList>
            <person name="Kim Y.B."/>
            <person name="Roh S.W."/>
        </authorList>
    </citation>
    <scope>NUCLEOTIDE SEQUENCE [LARGE SCALE GENOMIC DNA]</scope>
    <source>
        <strain evidence="7 8">JCM 18368</strain>
    </source>
</reference>
<evidence type="ECO:0000259" key="5">
    <source>
        <dbReference type="PROSITE" id="PS51898"/>
    </source>
</evidence>
<keyword evidence="8" id="KW-1185">Reference proteome</keyword>
<dbReference type="InterPro" id="IPR044068">
    <property type="entry name" value="CB"/>
</dbReference>
<gene>
    <name evidence="7" type="ORF">DU504_16100</name>
</gene>
<dbReference type="InterPro" id="IPR002104">
    <property type="entry name" value="Integrase_catalytic"/>
</dbReference>
<dbReference type="GO" id="GO:0015074">
    <property type="term" value="P:DNA integration"/>
    <property type="evidence" value="ECO:0007669"/>
    <property type="project" value="InterPro"/>
</dbReference>
<keyword evidence="1 3" id="KW-0238">DNA-binding</keyword>
<dbReference type="InterPro" id="IPR050090">
    <property type="entry name" value="Tyrosine_recombinase_XerCD"/>
</dbReference>
<dbReference type="PANTHER" id="PTHR30349:SF87">
    <property type="entry name" value="TRANSPOSASE A"/>
    <property type="match status" value="1"/>
</dbReference>
<evidence type="ECO:0000313" key="8">
    <source>
        <dbReference type="Proteomes" id="UP000252189"/>
    </source>
</evidence>
<dbReference type="PROSITE" id="PS51898">
    <property type="entry name" value="TYR_RECOMBINASE"/>
    <property type="match status" value="1"/>
</dbReference>
<organism evidence="7 8">
    <name type="scientific">Haloplanus salinus</name>
    <dbReference type="NCBI Taxonomy" id="1126245"/>
    <lineage>
        <taxon>Archaea</taxon>
        <taxon>Methanobacteriati</taxon>
        <taxon>Methanobacteriota</taxon>
        <taxon>Stenosarchaea group</taxon>
        <taxon>Halobacteria</taxon>
        <taxon>Halobacteriales</taxon>
        <taxon>Haloferacaceae</taxon>
        <taxon>Haloplanus</taxon>
    </lineage>
</organism>
<dbReference type="OrthoDB" id="144892at2157"/>
<feature type="region of interest" description="Disordered" evidence="4">
    <location>
        <begin position="318"/>
        <end position="355"/>
    </location>
</feature>
<dbReference type="Gene3D" id="1.10.443.10">
    <property type="entry name" value="Intergrase catalytic core"/>
    <property type="match status" value="1"/>
</dbReference>
<keyword evidence="2" id="KW-0233">DNA recombination</keyword>
<proteinExistence type="predicted"/>
<evidence type="ECO:0000256" key="1">
    <source>
        <dbReference type="ARBA" id="ARBA00023125"/>
    </source>
</evidence>
<dbReference type="EMBL" id="QPHM01000003">
    <property type="protein sequence ID" value="RCU44300.1"/>
    <property type="molecule type" value="Genomic_DNA"/>
</dbReference>
<dbReference type="Proteomes" id="UP000252189">
    <property type="component" value="Unassembled WGS sequence"/>
</dbReference>
<evidence type="ECO:0000259" key="6">
    <source>
        <dbReference type="PROSITE" id="PS51900"/>
    </source>
</evidence>
<evidence type="ECO:0000256" key="4">
    <source>
        <dbReference type="SAM" id="MobiDB-lite"/>
    </source>
</evidence>
<accession>A0A368N2A7</accession>
<name>A0A368N2A7_9EURY</name>
<dbReference type="PANTHER" id="PTHR30349">
    <property type="entry name" value="PHAGE INTEGRASE-RELATED"/>
    <property type="match status" value="1"/>
</dbReference>
<protein>
    <submittedName>
        <fullName evidence="7">Integrase</fullName>
    </submittedName>
</protein>
<dbReference type="InterPro" id="IPR013762">
    <property type="entry name" value="Integrase-like_cat_sf"/>
</dbReference>
<feature type="domain" description="Tyr recombinase" evidence="5">
    <location>
        <begin position="128"/>
        <end position="308"/>
    </location>
</feature>
<dbReference type="AlphaFoldDB" id="A0A368N2A7"/>
<sequence length="355" mass="40579">MPTIDFEACVARTLENIENSSQIHSANKRLIQEFHRDLLLSGIGAARRQKLTAHLKVIVDHLGDDRLDQLDRADIETLVEWICTRGTALSTVADYKQVLKQFYAWLNDGEEPEETKWIRRGPESYRRLLPRNLLTPQDVAAMIERCVNDRDRAFIAVLWETGARIGELIDLRVGDIEDGPTGKHVVVMGKTGARRLLLVESEPHITRWLATHPDPRAQMPLWCKIEQGRPDEQISYNYIRLRLLERARKRADVEKPVNPHHFRHSRATHLANWLTEAQLCGWFGWVQGSKVPARYVHLSGRDIDAAYLALANADGYEELPAPSRQSSAEVETHRRSPAPDTRCTQGNDRRQDQCG</sequence>
<dbReference type="SUPFAM" id="SSF56349">
    <property type="entry name" value="DNA breaking-rejoining enzymes"/>
    <property type="match status" value="1"/>
</dbReference>
<dbReference type="Pfam" id="PF00589">
    <property type="entry name" value="Phage_integrase"/>
    <property type="match status" value="1"/>
</dbReference>
<evidence type="ECO:0000256" key="2">
    <source>
        <dbReference type="ARBA" id="ARBA00023172"/>
    </source>
</evidence>